<sequence length="1182" mass="132459">MDYRRAFGFELEDKKTDAAETRKRLLYYIHLKLLANGLPGIPIENASGEAIDAQQLLTTYHQRLKQIDDIRCPVDARIEAFLESHFADLNLPKPLRLPTRSVILDRHGLAREMSLPLHGDKYVNDLVSSYRVKNGVLHNPRSDRRTTKGTFHVTEGGLPIPADKIAVPKAVFADMFQRALKPPRESNALPISSELPKPTRTLVSLLLRPMVCPEVPGVTPQKSLEVRFFAPGSLISNLDFVESIFGNAGDPFLPENDAALDVEHWTGQTGVVILAPHLTAVTKKELGLPRRADATARQQRDGMCWETEDELYNGGEAFKLTCRDASGVIVTLIADNYFGYCKKEVKTQISYAANLFGGVEEEHAGGALAFPSHNLGEEFIANSRRYNNRTFDDVARDYSDAINVHPEGYGTDKKFPNLYYIAEDARLSLLDQKVSWSKNGKDHSIPLLPGKIYMAPSGYKIRVEKHPSAPSWRLIGTTAEGTSCHKPCTVSGGGKSEISKSLADFILYGPIFVSNLEKDLDKVEEIFAREYSTRWREDMPDKPVYAPGQGSRSVLDPSRSVGSVIKLLTPSQDYTDEHNAWLNSIPTYIYAIVFIIKRFQQPSWGADWRKYFSVDIVNGTPGHELKFLDRKLRGSYLRIGLQEPNGWRTYKLRQDFAPAEKLQTQDDISASIVAPGELLKALPYADPHMSYKFAANCEYRLFQRPDEAIHRGLDKQTEADLARDNNFVSNFEPLTHKEVCDMVKHVIDLNQFTLPMKRLLRKTAKARSGYLVCSAKPRMVDGSPTKNPRYLQDRPDVVDPWKWYVAEMGTRLFRALPADQPVLNPVDAVLIGRRNNPPEKERGIRALAVYNPIHYQELPELFMDLVCSLTGKSPSTTGFGFEGALTKGPFNALLPIIDLNNALVSFLLTGLPGFSTAAGHVGPNVRVDHDISLLVPEIWCRLSPNERDPAFMIEEGLLERLKDRQVDGKPIRASRLGYRITGRFLRRFFGRIFDNPAIVFDESLLKPETQDPEAFAEGVQYICEAQQQVAQQYFDDNSIELACPPLKALIAIMAEDPYGDGGLIDDETRRMFTREYLLQSDWYRERLQAKQQADIALWRRHCDYLIAFTDQIDDSAELARLEIPSRLEAAQTELARVESPAYLDSLVGTAGLDPNVAQIATADDAEAGGSQVASGSNGKSKK</sequence>
<protein>
    <recommendedName>
        <fullName evidence="2">PPi-type phosphoenolpyruvate carboxykinase lobe 2 domain-containing protein</fullName>
    </recommendedName>
</protein>
<dbReference type="Pfam" id="PF26300">
    <property type="entry name" value="PEPCK_PPi_lobe_2"/>
    <property type="match status" value="1"/>
</dbReference>
<dbReference type="AlphaFoldDB" id="A0A518E1Z9"/>
<proteinExistence type="predicted"/>
<evidence type="ECO:0000313" key="3">
    <source>
        <dbReference type="EMBL" id="QDU98102.1"/>
    </source>
</evidence>
<evidence type="ECO:0000313" key="4">
    <source>
        <dbReference type="Proteomes" id="UP000317648"/>
    </source>
</evidence>
<reference evidence="3 4" key="1">
    <citation type="submission" date="2019-02" db="EMBL/GenBank/DDBJ databases">
        <title>Deep-cultivation of Planctomycetes and their phenomic and genomic characterization uncovers novel biology.</title>
        <authorList>
            <person name="Wiegand S."/>
            <person name="Jogler M."/>
            <person name="Boedeker C."/>
            <person name="Pinto D."/>
            <person name="Vollmers J."/>
            <person name="Rivas-Marin E."/>
            <person name="Kohn T."/>
            <person name="Peeters S.H."/>
            <person name="Heuer A."/>
            <person name="Rast P."/>
            <person name="Oberbeckmann S."/>
            <person name="Bunk B."/>
            <person name="Jeske O."/>
            <person name="Meyerdierks A."/>
            <person name="Storesund J.E."/>
            <person name="Kallscheuer N."/>
            <person name="Luecker S."/>
            <person name="Lage O.M."/>
            <person name="Pohl T."/>
            <person name="Merkel B.J."/>
            <person name="Hornburger P."/>
            <person name="Mueller R.-W."/>
            <person name="Bruemmer F."/>
            <person name="Labrenz M."/>
            <person name="Spormann A.M."/>
            <person name="Op den Camp H."/>
            <person name="Overmann J."/>
            <person name="Amann R."/>
            <person name="Jetten M.S.M."/>
            <person name="Mascher T."/>
            <person name="Medema M.H."/>
            <person name="Devos D.P."/>
            <person name="Kaster A.-K."/>
            <person name="Ovreas L."/>
            <person name="Rohde M."/>
            <person name="Galperin M.Y."/>
            <person name="Jogler C."/>
        </authorList>
    </citation>
    <scope>NUCLEOTIDE SEQUENCE [LARGE SCALE GENOMIC DNA]</scope>
    <source>
        <strain evidence="3 4">Pla85_3_4</strain>
    </source>
</reference>
<evidence type="ECO:0000259" key="2">
    <source>
        <dbReference type="Pfam" id="PF26300"/>
    </source>
</evidence>
<keyword evidence="4" id="KW-1185">Reference proteome</keyword>
<dbReference type="KEGG" id="lcre:Pla8534_59630"/>
<feature type="region of interest" description="Disordered" evidence="1">
    <location>
        <begin position="1163"/>
        <end position="1182"/>
    </location>
</feature>
<dbReference type="InterPro" id="IPR058710">
    <property type="entry name" value="PEPCK_lobe_2"/>
</dbReference>
<evidence type="ECO:0000256" key="1">
    <source>
        <dbReference type="SAM" id="MobiDB-lite"/>
    </source>
</evidence>
<dbReference type="EMBL" id="CP036433">
    <property type="protein sequence ID" value="QDU98102.1"/>
    <property type="molecule type" value="Genomic_DNA"/>
</dbReference>
<dbReference type="Proteomes" id="UP000317648">
    <property type="component" value="Chromosome"/>
</dbReference>
<organism evidence="3 4">
    <name type="scientific">Lignipirellula cremea</name>
    <dbReference type="NCBI Taxonomy" id="2528010"/>
    <lineage>
        <taxon>Bacteria</taxon>
        <taxon>Pseudomonadati</taxon>
        <taxon>Planctomycetota</taxon>
        <taxon>Planctomycetia</taxon>
        <taxon>Pirellulales</taxon>
        <taxon>Pirellulaceae</taxon>
        <taxon>Lignipirellula</taxon>
    </lineage>
</organism>
<name>A0A518E1Z9_9BACT</name>
<dbReference type="RefSeq" id="WP_197442677.1">
    <property type="nucleotide sequence ID" value="NZ_CP036433.1"/>
</dbReference>
<feature type="compositionally biased region" description="Polar residues" evidence="1">
    <location>
        <begin position="1171"/>
        <end position="1182"/>
    </location>
</feature>
<gene>
    <name evidence="3" type="ORF">Pla8534_59630</name>
</gene>
<accession>A0A518E1Z9</accession>
<feature type="domain" description="PPi-type phosphoenolpyruvate carboxykinase lobe 2" evidence="2">
    <location>
        <begin position="513"/>
        <end position="627"/>
    </location>
</feature>